<keyword evidence="2" id="KW-1133">Transmembrane helix</keyword>
<reference evidence="3 4" key="1">
    <citation type="journal article" date="2018" name="PLoS Pathog.">
        <title>Evolution of structural diversity of trichothecenes, a family of toxins produced by plant pathogenic and entomopathogenic fungi.</title>
        <authorList>
            <person name="Proctor R.H."/>
            <person name="McCormick S.P."/>
            <person name="Kim H.S."/>
            <person name="Cardoza R.E."/>
            <person name="Stanley A.M."/>
            <person name="Lindo L."/>
            <person name="Kelly A."/>
            <person name="Brown D.W."/>
            <person name="Lee T."/>
            <person name="Vaughan M.M."/>
            <person name="Alexander N.J."/>
            <person name="Busman M."/>
            <person name="Gutierrez S."/>
        </authorList>
    </citation>
    <scope>NUCLEOTIDE SEQUENCE [LARGE SCALE GENOMIC DNA]</scope>
    <source>
        <strain evidence="3 4">NRRL 20695</strain>
    </source>
</reference>
<dbReference type="PANTHER" id="PTHR37577">
    <property type="entry name" value="INTEGRAL MEMBRANE PROTEIN"/>
    <property type="match status" value="1"/>
</dbReference>
<keyword evidence="3" id="KW-0347">Helicase</keyword>
<feature type="compositionally biased region" description="Basic and acidic residues" evidence="1">
    <location>
        <begin position="562"/>
        <end position="571"/>
    </location>
</feature>
<dbReference type="EMBL" id="PXOG01000056">
    <property type="protein sequence ID" value="RGP79023.1"/>
    <property type="molecule type" value="Genomic_DNA"/>
</dbReference>
<organism evidence="3 4">
    <name type="scientific">Fusarium longipes</name>
    <dbReference type="NCBI Taxonomy" id="694270"/>
    <lineage>
        <taxon>Eukaryota</taxon>
        <taxon>Fungi</taxon>
        <taxon>Dikarya</taxon>
        <taxon>Ascomycota</taxon>
        <taxon>Pezizomycotina</taxon>
        <taxon>Sordariomycetes</taxon>
        <taxon>Hypocreomycetidae</taxon>
        <taxon>Hypocreales</taxon>
        <taxon>Nectriaceae</taxon>
        <taxon>Fusarium</taxon>
    </lineage>
</organism>
<proteinExistence type="predicted"/>
<feature type="transmembrane region" description="Helical" evidence="2">
    <location>
        <begin position="277"/>
        <end position="302"/>
    </location>
</feature>
<feature type="compositionally biased region" description="Polar residues" evidence="1">
    <location>
        <begin position="572"/>
        <end position="618"/>
    </location>
</feature>
<dbReference type="OrthoDB" id="5427664at2759"/>
<dbReference type="Proteomes" id="UP000266234">
    <property type="component" value="Unassembled WGS sequence"/>
</dbReference>
<keyword evidence="3" id="KW-0067">ATP-binding</keyword>
<comment type="caution">
    <text evidence="3">The sequence shown here is derived from an EMBL/GenBank/DDBJ whole genome shotgun (WGS) entry which is preliminary data.</text>
</comment>
<feature type="transmembrane region" description="Helical" evidence="2">
    <location>
        <begin position="675"/>
        <end position="694"/>
    </location>
</feature>
<feature type="compositionally biased region" description="Basic and acidic residues" evidence="1">
    <location>
        <begin position="620"/>
        <end position="636"/>
    </location>
</feature>
<name>A0A395T2Q7_9HYPO</name>
<keyword evidence="4" id="KW-1185">Reference proteome</keyword>
<dbReference type="Gene3D" id="3.40.50.300">
    <property type="entry name" value="P-loop containing nucleotide triphosphate hydrolases"/>
    <property type="match status" value="2"/>
</dbReference>
<evidence type="ECO:0000256" key="1">
    <source>
        <dbReference type="SAM" id="MobiDB-lite"/>
    </source>
</evidence>
<keyword evidence="2" id="KW-0812">Transmembrane</keyword>
<evidence type="ECO:0000313" key="3">
    <source>
        <dbReference type="EMBL" id="RGP79023.1"/>
    </source>
</evidence>
<feature type="transmembrane region" description="Helical" evidence="2">
    <location>
        <begin position="424"/>
        <end position="450"/>
    </location>
</feature>
<feature type="region of interest" description="Disordered" evidence="1">
    <location>
        <begin position="562"/>
        <end position="644"/>
    </location>
</feature>
<keyword evidence="2" id="KW-0472">Membrane</keyword>
<feature type="transmembrane region" description="Helical" evidence="2">
    <location>
        <begin position="470"/>
        <end position="488"/>
    </location>
</feature>
<feature type="region of interest" description="Disordered" evidence="1">
    <location>
        <begin position="513"/>
        <end position="538"/>
    </location>
</feature>
<evidence type="ECO:0000256" key="2">
    <source>
        <dbReference type="SAM" id="Phobius"/>
    </source>
</evidence>
<sequence>MSQQKVNESPAAAKAVPRLTSFVKECVVLATEYLENIPSKADILCATPAISVNDEAVRKFKLYAAGFTVDEAANMTRPDLYCVWGNTLSPCFIFGDPKQLPPAVMMLNDRWPMYPDVPFTYDPSRSIDYSEFKIGLDLELFTRAQYPDLGPDPAGTLKPFFIHCEGARVFKDAKTRSKRSPGQVVTALDFIVDFVVSNKVNPSRISMVAPYAANVDLINGRVKGEKYKTVLANMPKASTINSFQGQVVGSQGSWSRLGAKQRARMARLKLIEASSDIVGTGVVRAFFMTASITIIAVVVTYLSNAIDEDLLNSLDHMVINWGIKSFPWTHKPDGKKLEKDSPALRASPQWKEAVEHFILALSDQQLVTGLAILTSGIANQNSLIGYEFTVMTCLAWFSSTTHLATMDALRSYFRDHPTIRNIRVIGIVCVLLLLVYAFAITANVAVVPGLRTLPVECLLSDRTYHSYDSALPLFSWILASVLIIIGYVSRVADLYPENPVAKFVFTVTKPDRKRNLPSESATSPATAERGSGPLEAGPKHFKRLRKVLRIVIHGYLDKRRAIGDTPIDRPSSDVSQPPQPYRTHTSRTPRQSQLSEDIYDSSNQTQLPDTSSRQQTTLPDDIHDTADNSRATEHPLDAQVTGDDQALPLDTQDLQREQKLQDSKKQVYWLIERKVGLRIFLLSIVGSILLGVFLNGAAMTSNTKGPDGRISSQDLGLS</sequence>
<dbReference type="AlphaFoldDB" id="A0A395T2Q7"/>
<gene>
    <name evidence="3" type="ORF">FLONG3_2929</name>
</gene>
<evidence type="ECO:0000313" key="4">
    <source>
        <dbReference type="Proteomes" id="UP000266234"/>
    </source>
</evidence>
<dbReference type="PANTHER" id="PTHR37577:SF1">
    <property type="entry name" value="INTEGRAL MEMBRANE PROTEIN"/>
    <property type="match status" value="1"/>
</dbReference>
<dbReference type="STRING" id="694270.A0A395T2Q7"/>
<keyword evidence="3" id="KW-0547">Nucleotide-binding</keyword>
<dbReference type="GO" id="GO:0004386">
    <property type="term" value="F:helicase activity"/>
    <property type="evidence" value="ECO:0007669"/>
    <property type="project" value="UniProtKB-KW"/>
</dbReference>
<accession>A0A395T2Q7</accession>
<protein>
    <submittedName>
        <fullName evidence="3">DNA helicase</fullName>
    </submittedName>
</protein>
<keyword evidence="3" id="KW-0378">Hydrolase</keyword>
<dbReference type="InterPro" id="IPR027417">
    <property type="entry name" value="P-loop_NTPase"/>
</dbReference>
<dbReference type="InterPro" id="IPR053018">
    <property type="entry name" value="Elsinochrome_Biosynth-Asso"/>
</dbReference>